<feature type="domain" description="Myb-like" evidence="8">
    <location>
        <begin position="11"/>
        <end position="63"/>
    </location>
</feature>
<proteinExistence type="predicted"/>
<feature type="domain" description="HTH myb-type" evidence="9">
    <location>
        <begin position="64"/>
        <end position="118"/>
    </location>
</feature>
<dbReference type="OrthoDB" id="2143914at2759"/>
<feature type="region of interest" description="Disordered" evidence="7">
    <location>
        <begin position="120"/>
        <end position="199"/>
    </location>
</feature>
<dbReference type="EMBL" id="JAAIUW010000004">
    <property type="protein sequence ID" value="KAF7834769.1"/>
    <property type="molecule type" value="Genomic_DNA"/>
</dbReference>
<dbReference type="GO" id="GO:0003677">
    <property type="term" value="F:DNA binding"/>
    <property type="evidence" value="ECO:0007669"/>
    <property type="project" value="UniProtKB-KW"/>
</dbReference>
<dbReference type="Proteomes" id="UP000634136">
    <property type="component" value="Unassembled WGS sequence"/>
</dbReference>
<evidence type="ECO:0000313" key="11">
    <source>
        <dbReference type="Proteomes" id="UP000634136"/>
    </source>
</evidence>
<dbReference type="AlphaFoldDB" id="A0A834WYR7"/>
<evidence type="ECO:0000256" key="6">
    <source>
        <dbReference type="ARBA" id="ARBA00023242"/>
    </source>
</evidence>
<organism evidence="10 11">
    <name type="scientific">Senna tora</name>
    <dbReference type="NCBI Taxonomy" id="362788"/>
    <lineage>
        <taxon>Eukaryota</taxon>
        <taxon>Viridiplantae</taxon>
        <taxon>Streptophyta</taxon>
        <taxon>Embryophyta</taxon>
        <taxon>Tracheophyta</taxon>
        <taxon>Spermatophyta</taxon>
        <taxon>Magnoliopsida</taxon>
        <taxon>eudicotyledons</taxon>
        <taxon>Gunneridae</taxon>
        <taxon>Pentapetalae</taxon>
        <taxon>rosids</taxon>
        <taxon>fabids</taxon>
        <taxon>Fabales</taxon>
        <taxon>Fabaceae</taxon>
        <taxon>Caesalpinioideae</taxon>
        <taxon>Cassia clade</taxon>
        <taxon>Senna</taxon>
    </lineage>
</organism>
<evidence type="ECO:0000256" key="5">
    <source>
        <dbReference type="ARBA" id="ARBA00023163"/>
    </source>
</evidence>
<reference evidence="10" key="1">
    <citation type="submission" date="2020-09" db="EMBL/GenBank/DDBJ databases">
        <title>Genome-Enabled Discovery of Anthraquinone Biosynthesis in Senna tora.</title>
        <authorList>
            <person name="Kang S.-H."/>
            <person name="Pandey R.P."/>
            <person name="Lee C.-M."/>
            <person name="Sim J.-S."/>
            <person name="Jeong J.-T."/>
            <person name="Choi B.-S."/>
            <person name="Jung M."/>
            <person name="Ginzburg D."/>
            <person name="Zhao K."/>
            <person name="Won S.Y."/>
            <person name="Oh T.-J."/>
            <person name="Yu Y."/>
            <person name="Kim N.-H."/>
            <person name="Lee O.R."/>
            <person name="Lee T.-H."/>
            <person name="Bashyal P."/>
            <person name="Kim T.-S."/>
            <person name="Lee W.-H."/>
            <person name="Kawkins C."/>
            <person name="Kim C.-K."/>
            <person name="Kim J.S."/>
            <person name="Ahn B.O."/>
            <person name="Rhee S.Y."/>
            <person name="Sohng J.K."/>
        </authorList>
    </citation>
    <scope>NUCLEOTIDE SEQUENCE</scope>
    <source>
        <tissue evidence="10">Leaf</tissue>
    </source>
</reference>
<dbReference type="Pfam" id="PF00249">
    <property type="entry name" value="Myb_DNA-binding"/>
    <property type="match status" value="2"/>
</dbReference>
<gene>
    <name evidence="10" type="ORF">G2W53_009628</name>
</gene>
<evidence type="ECO:0000313" key="10">
    <source>
        <dbReference type="EMBL" id="KAF7834769.1"/>
    </source>
</evidence>
<accession>A0A834WYR7</accession>
<dbReference type="GO" id="GO:1990641">
    <property type="term" value="P:response to iron ion starvation"/>
    <property type="evidence" value="ECO:0007669"/>
    <property type="project" value="UniProtKB-ARBA"/>
</dbReference>
<dbReference type="InterPro" id="IPR009057">
    <property type="entry name" value="Homeodomain-like_sf"/>
</dbReference>
<dbReference type="PANTHER" id="PTHR10641">
    <property type="entry name" value="MYB FAMILY TRANSCRIPTION FACTOR"/>
    <property type="match status" value="1"/>
</dbReference>
<sequence length="293" mass="33012">MGKGRAPCCDKSKVKRGPWSQEEDLKLIAFIHKNGHENWRALPKLAGLLRCGKSCRLRWINYLRPDVKRGNFTPEEEETIIKLHEALGNKWSKIASYLPGRTDNEIKNVWNTHLKKRLKPKSSSSLSSSSSSIADESSISTTTAPTLSSDSSSSSEKQVSIIINEPIDHEMITKEDQKESPIASSSSTDHDHSSKPEQEQIMDHSALFADYLGQDDIWNILDNPESFQSNDVKTSNVGEEDEEQKKNWLHDLENELGLGGTEELNQNNTIEDPNMVELFESSSWPFWSEISGL</sequence>
<dbReference type="PROSITE" id="PS50090">
    <property type="entry name" value="MYB_LIKE"/>
    <property type="match status" value="2"/>
</dbReference>
<protein>
    <submittedName>
        <fullName evidence="10">Transcription factor MYB58-like</fullName>
    </submittedName>
</protein>
<evidence type="ECO:0000259" key="8">
    <source>
        <dbReference type="PROSITE" id="PS50090"/>
    </source>
</evidence>
<dbReference type="InterPro" id="IPR001005">
    <property type="entry name" value="SANT/Myb"/>
</dbReference>
<dbReference type="CDD" id="cd00167">
    <property type="entry name" value="SANT"/>
    <property type="match status" value="2"/>
</dbReference>
<dbReference type="GO" id="GO:0010468">
    <property type="term" value="P:regulation of gene expression"/>
    <property type="evidence" value="ECO:0007669"/>
    <property type="project" value="UniProtKB-ARBA"/>
</dbReference>
<feature type="compositionally biased region" description="Basic and acidic residues" evidence="7">
    <location>
        <begin position="188"/>
        <end position="199"/>
    </location>
</feature>
<dbReference type="GO" id="GO:0005634">
    <property type="term" value="C:nucleus"/>
    <property type="evidence" value="ECO:0007669"/>
    <property type="project" value="UniProtKB-SubCell"/>
</dbReference>
<keyword evidence="2" id="KW-0677">Repeat</keyword>
<evidence type="ECO:0000256" key="3">
    <source>
        <dbReference type="ARBA" id="ARBA00023015"/>
    </source>
</evidence>
<dbReference type="FunFam" id="1.10.10.60:FF:000310">
    <property type="entry name" value="MYB transcription factor"/>
    <property type="match status" value="1"/>
</dbReference>
<feature type="domain" description="Myb-like" evidence="8">
    <location>
        <begin position="64"/>
        <end position="114"/>
    </location>
</feature>
<dbReference type="PANTHER" id="PTHR10641:SF1103">
    <property type="entry name" value="TRANSCRIPTION FACTOR MYB72"/>
    <property type="match status" value="1"/>
</dbReference>
<dbReference type="GO" id="GO:0009723">
    <property type="term" value="P:response to ethylene"/>
    <property type="evidence" value="ECO:0007669"/>
    <property type="project" value="UniProtKB-ARBA"/>
</dbReference>
<feature type="compositionally biased region" description="Low complexity" evidence="7">
    <location>
        <begin position="122"/>
        <end position="155"/>
    </location>
</feature>
<dbReference type="InterPro" id="IPR015495">
    <property type="entry name" value="Myb_TF_plants"/>
</dbReference>
<dbReference type="PROSITE" id="PS51294">
    <property type="entry name" value="HTH_MYB"/>
    <property type="match status" value="2"/>
</dbReference>
<dbReference type="SMART" id="SM00717">
    <property type="entry name" value="SANT"/>
    <property type="match status" value="2"/>
</dbReference>
<keyword evidence="5" id="KW-0804">Transcription</keyword>
<dbReference type="GO" id="GO:1990532">
    <property type="term" value="P:stress response to nickel ion"/>
    <property type="evidence" value="ECO:0007669"/>
    <property type="project" value="UniProtKB-ARBA"/>
</dbReference>
<keyword evidence="6" id="KW-0539">Nucleus</keyword>
<comment type="subcellular location">
    <subcellularLocation>
        <location evidence="1">Nucleus</location>
    </subcellularLocation>
</comment>
<comment type="caution">
    <text evidence="10">The sequence shown here is derived from an EMBL/GenBank/DDBJ whole genome shotgun (WGS) entry which is preliminary data.</text>
</comment>
<keyword evidence="4" id="KW-0238">DNA-binding</keyword>
<dbReference type="InterPro" id="IPR017930">
    <property type="entry name" value="Myb_dom"/>
</dbReference>
<feature type="compositionally biased region" description="Basic and acidic residues" evidence="7">
    <location>
        <begin position="166"/>
        <end position="179"/>
    </location>
</feature>
<keyword evidence="3" id="KW-0805">Transcription regulation</keyword>
<evidence type="ECO:0000256" key="7">
    <source>
        <dbReference type="SAM" id="MobiDB-lite"/>
    </source>
</evidence>
<feature type="domain" description="HTH myb-type" evidence="9">
    <location>
        <begin position="11"/>
        <end position="63"/>
    </location>
</feature>
<keyword evidence="11" id="KW-1185">Reference proteome</keyword>
<evidence type="ECO:0000259" key="9">
    <source>
        <dbReference type="PROSITE" id="PS51294"/>
    </source>
</evidence>
<evidence type="ECO:0000256" key="2">
    <source>
        <dbReference type="ARBA" id="ARBA00022737"/>
    </source>
</evidence>
<dbReference type="SUPFAM" id="SSF46689">
    <property type="entry name" value="Homeodomain-like"/>
    <property type="match status" value="1"/>
</dbReference>
<evidence type="ECO:0000256" key="1">
    <source>
        <dbReference type="ARBA" id="ARBA00004123"/>
    </source>
</evidence>
<evidence type="ECO:0000256" key="4">
    <source>
        <dbReference type="ARBA" id="ARBA00023125"/>
    </source>
</evidence>
<dbReference type="FunFam" id="1.10.10.60:FF:000015">
    <property type="entry name" value="Transcription factor RAX3"/>
    <property type="match status" value="1"/>
</dbReference>
<dbReference type="Gene3D" id="1.10.10.60">
    <property type="entry name" value="Homeodomain-like"/>
    <property type="match status" value="2"/>
</dbReference>
<name>A0A834WYR7_9FABA</name>